<dbReference type="GO" id="GO:0005789">
    <property type="term" value="C:endoplasmic reticulum membrane"/>
    <property type="evidence" value="ECO:0007669"/>
    <property type="project" value="TreeGrafter"/>
</dbReference>
<feature type="transmembrane region" description="Helical" evidence="1">
    <location>
        <begin position="606"/>
        <end position="629"/>
    </location>
</feature>
<feature type="transmembrane region" description="Helical" evidence="1">
    <location>
        <begin position="672"/>
        <end position="689"/>
    </location>
</feature>
<evidence type="ECO:0000259" key="2">
    <source>
        <dbReference type="Pfam" id="PF19316"/>
    </source>
</evidence>
<organism evidence="3 4">
    <name type="scientific">Calicophoron daubneyi</name>
    <name type="common">Rumen fluke</name>
    <name type="synonym">Paramphistomum daubneyi</name>
    <dbReference type="NCBI Taxonomy" id="300641"/>
    <lineage>
        <taxon>Eukaryota</taxon>
        <taxon>Metazoa</taxon>
        <taxon>Spiralia</taxon>
        <taxon>Lophotrochozoa</taxon>
        <taxon>Platyhelminthes</taxon>
        <taxon>Trematoda</taxon>
        <taxon>Digenea</taxon>
        <taxon>Plagiorchiida</taxon>
        <taxon>Pronocephalata</taxon>
        <taxon>Paramphistomoidea</taxon>
        <taxon>Paramphistomidae</taxon>
        <taxon>Calicophoron</taxon>
    </lineage>
</organism>
<dbReference type="Gene3D" id="3.40.720.10">
    <property type="entry name" value="Alkaline Phosphatase, subunit A"/>
    <property type="match status" value="1"/>
</dbReference>
<dbReference type="Pfam" id="PF01663">
    <property type="entry name" value="Phosphodiest"/>
    <property type="match status" value="1"/>
</dbReference>
<feature type="transmembrane region" description="Helical" evidence="1">
    <location>
        <begin position="451"/>
        <end position="470"/>
    </location>
</feature>
<keyword evidence="1" id="KW-0472">Membrane</keyword>
<dbReference type="InterPro" id="IPR002591">
    <property type="entry name" value="Phosphodiest/P_Trfase"/>
</dbReference>
<feature type="transmembrane region" description="Helical" evidence="1">
    <location>
        <begin position="564"/>
        <end position="586"/>
    </location>
</feature>
<feature type="transmembrane region" description="Helical" evidence="1">
    <location>
        <begin position="498"/>
        <end position="522"/>
    </location>
</feature>
<dbReference type="EMBL" id="CAXLJL010000711">
    <property type="protein sequence ID" value="CAL5140341.1"/>
    <property type="molecule type" value="Genomic_DNA"/>
</dbReference>
<feature type="transmembrane region" description="Helical" evidence="1">
    <location>
        <begin position="7"/>
        <end position="26"/>
    </location>
</feature>
<feature type="transmembrane region" description="Helical" evidence="1">
    <location>
        <begin position="534"/>
        <end position="552"/>
    </location>
</feature>
<dbReference type="InterPro" id="IPR017850">
    <property type="entry name" value="Alkaline_phosphatase_core_sf"/>
</dbReference>
<feature type="transmembrane region" description="Helical" evidence="1">
    <location>
        <begin position="739"/>
        <end position="759"/>
    </location>
</feature>
<dbReference type="Proteomes" id="UP001497525">
    <property type="component" value="Unassembled WGS sequence"/>
</dbReference>
<evidence type="ECO:0000256" key="1">
    <source>
        <dbReference type="SAM" id="Phobius"/>
    </source>
</evidence>
<feature type="domain" description="GPI ethanolamine phosphate transferase 2 C-terminal" evidence="2">
    <location>
        <begin position="785"/>
        <end position="896"/>
    </location>
</feature>
<dbReference type="PANTHER" id="PTHR23072:SF0">
    <property type="entry name" value="GPI ETHANOLAMINE PHOSPHATE TRANSFERASE 2"/>
    <property type="match status" value="1"/>
</dbReference>
<dbReference type="Pfam" id="PF19316">
    <property type="entry name" value="PIGO_PIGG"/>
    <property type="match status" value="1"/>
</dbReference>
<feature type="transmembrane region" description="Helical" evidence="1">
    <location>
        <begin position="771"/>
        <end position="789"/>
    </location>
</feature>
<feature type="transmembrane region" description="Helical" evidence="1">
    <location>
        <begin position="893"/>
        <end position="911"/>
    </location>
</feature>
<keyword evidence="1" id="KW-1133">Transmembrane helix</keyword>
<feature type="transmembrane region" description="Helical" evidence="1">
    <location>
        <begin position="710"/>
        <end position="733"/>
    </location>
</feature>
<reference evidence="3" key="1">
    <citation type="submission" date="2024-06" db="EMBL/GenBank/DDBJ databases">
        <authorList>
            <person name="Liu X."/>
            <person name="Lenzi L."/>
            <person name="Haldenby T S."/>
            <person name="Uol C."/>
        </authorList>
    </citation>
    <scope>NUCLEOTIDE SEQUENCE</scope>
</reference>
<feature type="transmembrane region" description="Helical" evidence="1">
    <location>
        <begin position="641"/>
        <end position="660"/>
    </location>
</feature>
<name>A0AAV2TVY3_CALDB</name>
<dbReference type="InterPro" id="IPR039527">
    <property type="entry name" value="PIGG/GPI7"/>
</dbReference>
<protein>
    <recommendedName>
        <fullName evidence="2">GPI ethanolamine phosphate transferase 2 C-terminal domain-containing protein</fullName>
    </recommendedName>
</protein>
<dbReference type="GO" id="GO:0051267">
    <property type="term" value="F:CP2 mannose-ethanolamine phosphotransferase activity"/>
    <property type="evidence" value="ECO:0007669"/>
    <property type="project" value="TreeGrafter"/>
</dbReference>
<gene>
    <name evidence="3" type="ORF">CDAUBV1_LOCUS15671</name>
</gene>
<dbReference type="SUPFAM" id="SSF53649">
    <property type="entry name" value="Alkaline phosphatase-like"/>
    <property type="match status" value="1"/>
</dbReference>
<proteinExistence type="predicted"/>
<sequence length="912" mass="102779">MSYSPRYLFFLGLYTFGLLVFLIGLLQPDPPDVREYKGDRGPQIAIVNRLVMIAVDGLRDDMLLSSKFDKYWPTLRSHMKNCSALCSRSLSQPPSVTLPEVKAITSGGASSFVDLLSNLNVARMKDETWLHRLSSLNWKMEFYGDDTWLKLFPDSFTNSYGIDSFFVNDFFEMDAKVSSYIEELMRQPTRWNGFILHYMGLDHIGHVEGPQGHSLPVKLRELDRAVGQILNSLIGTQETDWLLVLVGTHGMRNRGGHGGDSPEELSAGLMILGPKKSSLQGEDLPNTCDLEYSKMEKTNQVDLATFIGLATGAGIPASSVGILPQQWLETFWQNATTQLLAISSVMKHFIYMFKCPTQPVKPLPNLVNIPPDCSSRLLESNDILLFNRLMNHITLGLSYGTLNMSISLLDRNHTDSSALSLREYVNETQHLLQKIQLQALAGSSQVDNEKMMFGSLLMWVVVVYLCYVILTQFRAHLTPTGAGFSEVSASKTSTPSDLLSLTFVKILSAFGALCLVLQSLSLTGNSFAEEEHRLWYYFSSSLLILFGTLIILSDSWAPFKRSGLLYVAGVLLLDRVFLQHVCSVGLGPIVIPNLSDWFDRVDHPSLIWLAEAFGWFILVLLRWIAVIRYTRSSHFKNVKRLLRWAPALSVFLIALCQLYYRFTKLAEENELAVFIARVVYVLLLLDLIINHQWRRVATSTASLELEPRPINTSWSCVIHPFSTFPLLICLIGRPLVSLLWLGTVVKELLLANVVGLLFCNPKQLKSRSTPLYLGCCWLFYWIQGWTSFFQQGNSLSIATVDLSAAYVGMTSHHAGFAALLLIFHTYAGPLYWQLAYFSRFSKNPMANGSAKTISSDTACFRYGFAVFPITFCAFACLLLQSHPLLWTVFTPKLFYLSVFYFTLVPLFVYWGF</sequence>
<dbReference type="AlphaFoldDB" id="A0AAV2TVY3"/>
<evidence type="ECO:0000313" key="3">
    <source>
        <dbReference type="EMBL" id="CAL5140341.1"/>
    </source>
</evidence>
<dbReference type="PANTHER" id="PTHR23072">
    <property type="entry name" value="PHOSPHATIDYLINOSITOL GLYCAN-RELATED"/>
    <property type="match status" value="1"/>
</dbReference>
<dbReference type="InterPro" id="IPR045687">
    <property type="entry name" value="PIGG/GPI7_C"/>
</dbReference>
<evidence type="ECO:0000313" key="4">
    <source>
        <dbReference type="Proteomes" id="UP001497525"/>
    </source>
</evidence>
<keyword evidence="1" id="KW-0812">Transmembrane</keyword>
<dbReference type="GO" id="GO:0006506">
    <property type="term" value="P:GPI anchor biosynthetic process"/>
    <property type="evidence" value="ECO:0007669"/>
    <property type="project" value="InterPro"/>
</dbReference>
<comment type="caution">
    <text evidence="3">The sequence shown here is derived from an EMBL/GenBank/DDBJ whole genome shotgun (WGS) entry which is preliminary data.</text>
</comment>
<feature type="transmembrane region" description="Helical" evidence="1">
    <location>
        <begin position="816"/>
        <end position="837"/>
    </location>
</feature>
<accession>A0AAV2TVY3</accession>
<feature type="transmembrane region" description="Helical" evidence="1">
    <location>
        <begin position="858"/>
        <end position="881"/>
    </location>
</feature>